<dbReference type="Proteomes" id="UP000029672">
    <property type="component" value="Chromosome"/>
</dbReference>
<dbReference type="CDD" id="cd02516">
    <property type="entry name" value="CDP-ME_synthetase"/>
    <property type="match status" value="1"/>
</dbReference>
<dbReference type="OrthoDB" id="9806837at2"/>
<dbReference type="GO" id="GO:0050518">
    <property type="term" value="F:2-C-methyl-D-erythritol 4-phosphate cytidylyltransferase activity"/>
    <property type="evidence" value="ECO:0007669"/>
    <property type="project" value="UniProtKB-UniRule"/>
</dbReference>
<reference evidence="4 5" key="1">
    <citation type="submission" date="2014-10" db="EMBL/GenBank/DDBJ databases">
        <title>Whole genome sequence of Francisella endociliophora strain FSC1006, isolated from a laboratory culture of the marine ciliate Euplotes raikovi.</title>
        <authorList>
            <person name="Granberg M."/>
            <person name="Backman S."/>
            <person name="Lundmark E."/>
            <person name="Nilsson E."/>
            <person name="Karlsson E."/>
            <person name="Thelaus J."/>
            <person name="Ohrman C."/>
            <person name="Larkeryd A."/>
            <person name="Stenberg P."/>
        </authorList>
    </citation>
    <scope>NUCLEOTIDE SEQUENCE [LARGE SCALE GENOMIC DNA]</scope>
    <source>
        <strain evidence="4 5">FSC1006</strain>
    </source>
</reference>
<dbReference type="UniPathway" id="UPA00056">
    <property type="reaction ID" value="UER00093"/>
</dbReference>
<name>A0A097ERI4_9GAMM</name>
<dbReference type="STRING" id="1547445.LO80_09495"/>
<dbReference type="AlphaFoldDB" id="A0A097ERI4"/>
<comment type="pathway">
    <text evidence="3">Isoprenoid biosynthesis; isopentenyl diphosphate biosynthesis via DXP pathway; isopentenyl diphosphate from 1-deoxy-D-xylulose 5-phosphate: step 2/6.</text>
</comment>
<dbReference type="InterPro" id="IPR034683">
    <property type="entry name" value="IspD/TarI"/>
</dbReference>
<comment type="similarity">
    <text evidence="3">Belongs to the IspD/TarI cytidylyltransferase family. IspD subfamily.</text>
</comment>
<dbReference type="RefSeq" id="WP_040010557.1">
    <property type="nucleotide sequence ID" value="NZ_CP009574.1"/>
</dbReference>
<evidence type="ECO:0000256" key="2">
    <source>
        <dbReference type="ARBA" id="ARBA00022695"/>
    </source>
</evidence>
<dbReference type="PANTHER" id="PTHR32125:SF4">
    <property type="entry name" value="2-C-METHYL-D-ERYTHRITOL 4-PHOSPHATE CYTIDYLYLTRANSFERASE, CHLOROPLASTIC"/>
    <property type="match status" value="1"/>
</dbReference>
<dbReference type="GO" id="GO:0019288">
    <property type="term" value="P:isopentenyl diphosphate biosynthetic process, methylerythritol 4-phosphate pathway"/>
    <property type="evidence" value="ECO:0007669"/>
    <property type="project" value="UniProtKB-UniRule"/>
</dbReference>
<comment type="function">
    <text evidence="3">Catalyzes the formation of 4-diphosphocytidyl-2-C-methyl-D-erythritol from CTP and 2-C-methyl-D-erythritol 4-phosphate (MEP).</text>
</comment>
<feature type="site" description="Positions MEP for the nucleophilic attack" evidence="3">
    <location>
        <position position="215"/>
    </location>
</feature>
<dbReference type="NCBIfam" id="TIGR00453">
    <property type="entry name" value="ispD"/>
    <property type="match status" value="1"/>
</dbReference>
<dbReference type="SUPFAM" id="SSF53448">
    <property type="entry name" value="Nucleotide-diphospho-sugar transferases"/>
    <property type="match status" value="1"/>
</dbReference>
<dbReference type="InterPro" id="IPR029044">
    <property type="entry name" value="Nucleotide-diphossugar_trans"/>
</dbReference>
<dbReference type="KEGG" id="frf:LO80_09495"/>
<dbReference type="InterPro" id="IPR001228">
    <property type="entry name" value="IspD"/>
</dbReference>
<dbReference type="HAMAP" id="MF_00108">
    <property type="entry name" value="IspD"/>
    <property type="match status" value="1"/>
</dbReference>
<evidence type="ECO:0000256" key="1">
    <source>
        <dbReference type="ARBA" id="ARBA00022679"/>
    </source>
</evidence>
<gene>
    <name evidence="3" type="primary">ispD</name>
    <name evidence="4" type="ORF">LO80_09495</name>
</gene>
<organism evidence="4 5">
    <name type="scientific">Candidatus Francisella endociliophora</name>
    <dbReference type="NCBI Taxonomy" id="653937"/>
    <lineage>
        <taxon>Bacteria</taxon>
        <taxon>Pseudomonadati</taxon>
        <taxon>Pseudomonadota</taxon>
        <taxon>Gammaproteobacteria</taxon>
        <taxon>Thiotrichales</taxon>
        <taxon>Francisellaceae</taxon>
        <taxon>Francisella</taxon>
    </lineage>
</organism>
<proteinExistence type="inferred from homology"/>
<feature type="site" description="Transition state stabilizer" evidence="3">
    <location>
        <position position="16"/>
    </location>
</feature>
<feature type="site" description="Positions MEP for the nucleophilic attack" evidence="3">
    <location>
        <position position="157"/>
    </location>
</feature>
<dbReference type="HOGENOM" id="CLU_061281_3_1_6"/>
<comment type="catalytic activity">
    <reaction evidence="3">
        <text>2-C-methyl-D-erythritol 4-phosphate + CTP + H(+) = 4-CDP-2-C-methyl-D-erythritol + diphosphate</text>
        <dbReference type="Rhea" id="RHEA:13429"/>
        <dbReference type="ChEBI" id="CHEBI:15378"/>
        <dbReference type="ChEBI" id="CHEBI:33019"/>
        <dbReference type="ChEBI" id="CHEBI:37563"/>
        <dbReference type="ChEBI" id="CHEBI:57823"/>
        <dbReference type="ChEBI" id="CHEBI:58262"/>
        <dbReference type="EC" id="2.7.7.60"/>
    </reaction>
</comment>
<accession>A0A097ERI4</accession>
<feature type="site" description="Transition state stabilizer" evidence="3">
    <location>
        <position position="23"/>
    </location>
</feature>
<dbReference type="InterPro" id="IPR050088">
    <property type="entry name" value="IspD/TarI_cytidylyltransf_bact"/>
</dbReference>
<evidence type="ECO:0000313" key="5">
    <source>
        <dbReference type="Proteomes" id="UP000029672"/>
    </source>
</evidence>
<dbReference type="eggNOG" id="COG1211">
    <property type="taxonomic scope" value="Bacteria"/>
</dbReference>
<dbReference type="Pfam" id="PF01128">
    <property type="entry name" value="IspD"/>
    <property type="match status" value="1"/>
</dbReference>
<keyword evidence="1 3" id="KW-0808">Transferase</keyword>
<dbReference type="Gene3D" id="3.90.550.10">
    <property type="entry name" value="Spore Coat Polysaccharide Biosynthesis Protein SpsA, Chain A"/>
    <property type="match status" value="1"/>
</dbReference>
<sequence length="231" mass="25865">MSNKYVIIPAAGIGSRLGLDVPKQYCKLANGKTILDNTLEKFVENSFFDKVIIAISCKDAFWQDSIYFDSPKVQTCIGGATRFNSVHNALHAIKNYDSKDWVFVHDAARPCVLIDDILELYEAAKLSHSQAGILAIKAFETVKKVAAKNIITKTINRNDVWLAQTPQLSRYGQLKEALDFCFTNDLTDRITDEASALELYGINPIVVEGSRKNIKITTKDDLDFANWYFGS</sequence>
<protein>
    <recommendedName>
        <fullName evidence="3">2-C-methyl-D-erythritol 4-phosphate cytidylyltransferase</fullName>
        <ecNumber evidence="3">2.7.7.60</ecNumber>
    </recommendedName>
    <alternativeName>
        <fullName evidence="3">4-diphosphocytidyl-2C-methyl-D-erythritol synthase</fullName>
    </alternativeName>
    <alternativeName>
        <fullName evidence="3">MEP cytidylyltransferase</fullName>
        <shortName evidence="3">MCT</shortName>
    </alternativeName>
</protein>
<dbReference type="EC" id="2.7.7.60" evidence="3"/>
<keyword evidence="5" id="KW-1185">Reference proteome</keyword>
<dbReference type="PANTHER" id="PTHR32125">
    <property type="entry name" value="2-C-METHYL-D-ERYTHRITOL 4-PHOSPHATE CYTIDYLYLTRANSFERASE, CHLOROPLASTIC"/>
    <property type="match status" value="1"/>
</dbReference>
<evidence type="ECO:0000256" key="3">
    <source>
        <dbReference type="HAMAP-Rule" id="MF_00108"/>
    </source>
</evidence>
<dbReference type="EMBL" id="CP009574">
    <property type="protein sequence ID" value="AIT10183.1"/>
    <property type="molecule type" value="Genomic_DNA"/>
</dbReference>
<evidence type="ECO:0000313" key="4">
    <source>
        <dbReference type="EMBL" id="AIT10183.1"/>
    </source>
</evidence>
<dbReference type="FunFam" id="3.90.550.10:FF:000003">
    <property type="entry name" value="2-C-methyl-D-erythritol 4-phosphate cytidylyltransferase"/>
    <property type="match status" value="1"/>
</dbReference>
<keyword evidence="2 3" id="KW-0548">Nucleotidyltransferase</keyword>
<keyword evidence="3" id="KW-0414">Isoprene biosynthesis</keyword>